<evidence type="ECO:0000313" key="2">
    <source>
        <dbReference type="EMBL" id="QTR05939.1"/>
    </source>
</evidence>
<dbReference type="InterPro" id="IPR002018">
    <property type="entry name" value="CarbesteraseB"/>
</dbReference>
<protein>
    <submittedName>
        <fullName evidence="2">Carboxylesterase family protein</fullName>
    </submittedName>
</protein>
<reference evidence="2" key="1">
    <citation type="submission" date="2021-04" db="EMBL/GenBank/DDBJ databases">
        <title>Saccharothrix algeriensis WGS.</title>
        <authorList>
            <person name="Stuskova K."/>
            <person name="Hakalova E."/>
            <person name="Tebbal A.B."/>
            <person name="Eichmeier A."/>
        </authorList>
    </citation>
    <scope>NUCLEOTIDE SEQUENCE</scope>
    <source>
        <strain evidence="2">NRRL B-24137</strain>
    </source>
</reference>
<dbReference type="SUPFAM" id="SSF53474">
    <property type="entry name" value="alpha/beta-Hydrolases"/>
    <property type="match status" value="1"/>
</dbReference>
<organism evidence="2 3">
    <name type="scientific">Saccharothrix algeriensis</name>
    <dbReference type="NCBI Taxonomy" id="173560"/>
    <lineage>
        <taxon>Bacteria</taxon>
        <taxon>Bacillati</taxon>
        <taxon>Actinomycetota</taxon>
        <taxon>Actinomycetes</taxon>
        <taxon>Pseudonocardiales</taxon>
        <taxon>Pseudonocardiaceae</taxon>
        <taxon>Saccharothrix</taxon>
    </lineage>
</organism>
<accession>A0A8T8I5A5</accession>
<sequence length="67" mass="7282">MSEQPKVRTAEGVVQGRRRQGHAVFRGIPYAQPPVGALRFAAPAPPHRWEGTRQAVEFGPAVPLSLP</sequence>
<proteinExistence type="predicted"/>
<evidence type="ECO:0000313" key="3">
    <source>
        <dbReference type="Proteomes" id="UP000671828"/>
    </source>
</evidence>
<dbReference type="Pfam" id="PF00135">
    <property type="entry name" value="COesterase"/>
    <property type="match status" value="1"/>
</dbReference>
<dbReference type="Proteomes" id="UP000671828">
    <property type="component" value="Chromosome"/>
</dbReference>
<feature type="domain" description="Carboxylesterase type B" evidence="1">
    <location>
        <begin position="4"/>
        <end position="61"/>
    </location>
</feature>
<dbReference type="AlphaFoldDB" id="A0A8T8I5A5"/>
<gene>
    <name evidence="2" type="ORF">J7S33_03260</name>
</gene>
<evidence type="ECO:0000259" key="1">
    <source>
        <dbReference type="Pfam" id="PF00135"/>
    </source>
</evidence>
<dbReference type="InterPro" id="IPR029058">
    <property type="entry name" value="AB_hydrolase_fold"/>
</dbReference>
<dbReference type="InterPro" id="IPR050309">
    <property type="entry name" value="Type-B_Carboxylest/Lipase"/>
</dbReference>
<dbReference type="EMBL" id="CP072788">
    <property type="protein sequence ID" value="QTR05939.1"/>
    <property type="molecule type" value="Genomic_DNA"/>
</dbReference>
<feature type="non-terminal residue" evidence="2">
    <location>
        <position position="67"/>
    </location>
</feature>
<name>A0A8T8I5A5_9PSEU</name>
<dbReference type="PANTHER" id="PTHR11559">
    <property type="entry name" value="CARBOXYLESTERASE"/>
    <property type="match status" value="1"/>
</dbReference>
<dbReference type="Gene3D" id="3.40.50.1820">
    <property type="entry name" value="alpha/beta hydrolase"/>
    <property type="match status" value="1"/>
</dbReference>